<dbReference type="GO" id="GO:0005524">
    <property type="term" value="F:ATP binding"/>
    <property type="evidence" value="ECO:0007669"/>
    <property type="project" value="InterPro"/>
</dbReference>
<evidence type="ECO:0000256" key="2">
    <source>
        <dbReference type="ARBA" id="ARBA00022763"/>
    </source>
</evidence>
<feature type="domain" description="MutL C-terminal dimerisation" evidence="6">
    <location>
        <begin position="519"/>
        <end position="662"/>
    </location>
</feature>
<dbReference type="InterPro" id="IPR013507">
    <property type="entry name" value="DNA_mismatch_S5_2-like"/>
</dbReference>
<feature type="compositionally biased region" description="Basic and acidic residues" evidence="5">
    <location>
        <begin position="482"/>
        <end position="497"/>
    </location>
</feature>
<dbReference type="GO" id="GO:0016887">
    <property type="term" value="F:ATP hydrolysis activity"/>
    <property type="evidence" value="ECO:0007669"/>
    <property type="project" value="InterPro"/>
</dbReference>
<evidence type="ECO:0000313" key="8">
    <source>
        <dbReference type="EMBL" id="CUO84599.1"/>
    </source>
</evidence>
<evidence type="ECO:0000256" key="5">
    <source>
        <dbReference type="SAM" id="MobiDB-lite"/>
    </source>
</evidence>
<dbReference type="SUPFAM" id="SSF55874">
    <property type="entry name" value="ATPase domain of HSP90 chaperone/DNA topoisomerase II/histidine kinase"/>
    <property type="match status" value="1"/>
</dbReference>
<dbReference type="SUPFAM" id="SSF54211">
    <property type="entry name" value="Ribosomal protein S5 domain 2-like"/>
    <property type="match status" value="1"/>
</dbReference>
<accession>A0A174II29</accession>
<evidence type="ECO:0000256" key="3">
    <source>
        <dbReference type="ARBA" id="ARBA00023204"/>
    </source>
</evidence>
<dbReference type="InterPro" id="IPR014721">
    <property type="entry name" value="Ribsml_uS5_D2-typ_fold_subgr"/>
</dbReference>
<comment type="function">
    <text evidence="4">This protein is involved in the repair of mismatches in DNA. It is required for dam-dependent methyl-directed DNA mismatch repair. May act as a 'molecular matchmaker', a protein that promotes the formation of a stable complex between two or more DNA-binding proteins in an ATP-dependent manner without itself being part of a final effector complex.</text>
</comment>
<dbReference type="GO" id="GO:0140664">
    <property type="term" value="F:ATP-dependent DNA damage sensor activity"/>
    <property type="evidence" value="ECO:0007669"/>
    <property type="project" value="InterPro"/>
</dbReference>
<dbReference type="Proteomes" id="UP000095544">
    <property type="component" value="Unassembled WGS sequence"/>
</dbReference>
<evidence type="ECO:0000259" key="6">
    <source>
        <dbReference type="SMART" id="SM00853"/>
    </source>
</evidence>
<dbReference type="NCBIfam" id="TIGR00585">
    <property type="entry name" value="mutl"/>
    <property type="match status" value="1"/>
</dbReference>
<dbReference type="GO" id="GO:0006298">
    <property type="term" value="P:mismatch repair"/>
    <property type="evidence" value="ECO:0007669"/>
    <property type="project" value="UniProtKB-UniRule"/>
</dbReference>
<dbReference type="InterPro" id="IPR042121">
    <property type="entry name" value="MutL_C_regsub"/>
</dbReference>
<evidence type="ECO:0000259" key="7">
    <source>
        <dbReference type="SMART" id="SM01340"/>
    </source>
</evidence>
<proteinExistence type="inferred from homology"/>
<feature type="region of interest" description="Disordered" evidence="5">
    <location>
        <begin position="340"/>
        <end position="384"/>
    </location>
</feature>
<dbReference type="Pfam" id="PF01119">
    <property type="entry name" value="DNA_mis_repair"/>
    <property type="match status" value="1"/>
</dbReference>
<dbReference type="InterPro" id="IPR014762">
    <property type="entry name" value="DNA_mismatch_repair_CS"/>
</dbReference>
<keyword evidence="3 4" id="KW-0234">DNA repair</keyword>
<dbReference type="CDD" id="cd00782">
    <property type="entry name" value="MutL_Trans"/>
    <property type="match status" value="1"/>
</dbReference>
<dbReference type="InterPro" id="IPR036890">
    <property type="entry name" value="HATPase_C_sf"/>
</dbReference>
<feature type="compositionally biased region" description="Basic and acidic residues" evidence="5">
    <location>
        <begin position="410"/>
        <end position="443"/>
    </location>
</feature>
<dbReference type="GO" id="GO:0030983">
    <property type="term" value="F:mismatched DNA binding"/>
    <property type="evidence" value="ECO:0007669"/>
    <property type="project" value="InterPro"/>
</dbReference>
<evidence type="ECO:0000313" key="9">
    <source>
        <dbReference type="Proteomes" id="UP000095544"/>
    </source>
</evidence>
<feature type="domain" description="DNA mismatch repair protein S5" evidence="7">
    <location>
        <begin position="209"/>
        <end position="327"/>
    </location>
</feature>
<feature type="region of interest" description="Disordered" evidence="5">
    <location>
        <begin position="402"/>
        <end position="497"/>
    </location>
</feature>
<organism evidence="8 9">
    <name type="scientific">Faecalicatena contorta</name>
    <dbReference type="NCBI Taxonomy" id="39482"/>
    <lineage>
        <taxon>Bacteria</taxon>
        <taxon>Bacillati</taxon>
        <taxon>Bacillota</taxon>
        <taxon>Clostridia</taxon>
        <taxon>Lachnospirales</taxon>
        <taxon>Lachnospiraceae</taxon>
        <taxon>Faecalicatena</taxon>
    </lineage>
</organism>
<comment type="similarity">
    <text evidence="1 4">Belongs to the DNA mismatch repair MutL/HexB family.</text>
</comment>
<dbReference type="SUPFAM" id="SSF118116">
    <property type="entry name" value="DNA mismatch repair protein MutL"/>
    <property type="match status" value="1"/>
</dbReference>
<dbReference type="PANTHER" id="PTHR10073">
    <property type="entry name" value="DNA MISMATCH REPAIR PROTEIN MLH, PMS, MUTL"/>
    <property type="match status" value="1"/>
</dbReference>
<dbReference type="OrthoDB" id="9763467at2"/>
<dbReference type="InterPro" id="IPR002099">
    <property type="entry name" value="MutL/Mlh/PMS"/>
</dbReference>
<gene>
    <name evidence="4 8" type="primary">mutL</name>
    <name evidence="8" type="ORF">ERS852491_03492</name>
</gene>
<dbReference type="SMART" id="SM00853">
    <property type="entry name" value="MutL_C"/>
    <property type="match status" value="1"/>
</dbReference>
<protein>
    <recommendedName>
        <fullName evidence="4">DNA mismatch repair protein MutL</fullName>
    </recommendedName>
</protein>
<dbReference type="InterPro" id="IPR042120">
    <property type="entry name" value="MutL_C_dimsub"/>
</dbReference>
<dbReference type="HAMAP" id="MF_00149">
    <property type="entry name" value="DNA_mis_repair"/>
    <property type="match status" value="1"/>
</dbReference>
<evidence type="ECO:0000256" key="1">
    <source>
        <dbReference type="ARBA" id="ARBA00006082"/>
    </source>
</evidence>
<dbReference type="Pfam" id="PF08676">
    <property type="entry name" value="MutL_C"/>
    <property type="match status" value="1"/>
</dbReference>
<dbReference type="SMART" id="SM01340">
    <property type="entry name" value="DNA_mis_repair"/>
    <property type="match status" value="1"/>
</dbReference>
<dbReference type="InterPro" id="IPR020667">
    <property type="entry name" value="DNA_mismatch_repair_MutL"/>
</dbReference>
<sequence length="706" mass="79777">MPHIQVLDQITIDKIAAGEVIERPASIVKELVENAIDARATAVVVEIQEGGISFIRIMDNGDGILREDVPNAFLRHSTSKIRAVEDLSHIESLGFRGEALSSIAAVTQVELITKRREDTLGTRYLIEGGKEQLIEDTGAPDGTTFLIRQLFYNVPARRKFLKTPMTEAGHIQDLLMRLALSHPEVSFQFINNGQEKLRTAGNGRLKDVIYSIYGREVAANLIEMDYGKGGIHITGYLGKPTISRGNRNFENFFVNGRYVKSAMISKAIEDAYRDFVMQHKFPFVVLHFHINGEDIDVNVHPTKMELRFQRQQEVYNTVYEAVHRTLLEPELIPVVDVPEPPKAAEEAPSGSPFLLRPKAGAVSDKGSPMTAGKQESAEMAPEEKNEDYFLKKMRERVLSYHNRASSAEVSDIRQIHRPDEQTSRIREAAEKRRADEQTTHDAKPLPAVTIREAGDIPSSAWSDAAPTHLSEERAVYGENPEPSEKPKATEKPEAPEKPEQLNLFDEKLLKREVKAEYKLIGQVFDTYWLVQFHDSLYIIDQHAAHERVLYERTLKGMKNREFTSQYLSPPVILSLSMQETELLNEHMDRFKRIGFEIEPFGGDEYAVRAIPDNLFGIAKKELLLEMLDGLADGITTSMTPELIDEKVASMSCKAAVKGNNRLSAMEVDTLIQELLELDNPYHCPHGRPTIIAMTKRELEKKFKRII</sequence>
<dbReference type="FunFam" id="3.30.565.10:FF:000003">
    <property type="entry name" value="DNA mismatch repair endonuclease MutL"/>
    <property type="match status" value="1"/>
</dbReference>
<dbReference type="GO" id="GO:0032300">
    <property type="term" value="C:mismatch repair complex"/>
    <property type="evidence" value="ECO:0007669"/>
    <property type="project" value="InterPro"/>
</dbReference>
<dbReference type="STRING" id="39482.ERS852491_03492"/>
<dbReference type="Gene3D" id="3.30.1540.20">
    <property type="entry name" value="MutL, C-terminal domain, dimerisation subdomain"/>
    <property type="match status" value="1"/>
</dbReference>
<name>A0A174II29_9FIRM</name>
<dbReference type="PROSITE" id="PS00058">
    <property type="entry name" value="DNA_MISMATCH_REPAIR_1"/>
    <property type="match status" value="1"/>
</dbReference>
<dbReference type="EMBL" id="CYZU01000038">
    <property type="protein sequence ID" value="CUO84599.1"/>
    <property type="molecule type" value="Genomic_DNA"/>
</dbReference>
<dbReference type="Pfam" id="PF13589">
    <property type="entry name" value="HATPase_c_3"/>
    <property type="match status" value="1"/>
</dbReference>
<dbReference type="Gene3D" id="3.30.565.10">
    <property type="entry name" value="Histidine kinase-like ATPase, C-terminal domain"/>
    <property type="match status" value="1"/>
</dbReference>
<dbReference type="CDD" id="cd16926">
    <property type="entry name" value="HATPase_MutL-MLH-PMS-like"/>
    <property type="match status" value="1"/>
</dbReference>
<dbReference type="InterPro" id="IPR037198">
    <property type="entry name" value="MutL_C_sf"/>
</dbReference>
<keyword evidence="2 4" id="KW-0227">DNA damage</keyword>
<dbReference type="PANTHER" id="PTHR10073:SF12">
    <property type="entry name" value="DNA MISMATCH REPAIR PROTEIN MLH1"/>
    <property type="match status" value="1"/>
</dbReference>
<evidence type="ECO:0000256" key="4">
    <source>
        <dbReference type="HAMAP-Rule" id="MF_00149"/>
    </source>
</evidence>
<dbReference type="RefSeq" id="WP_055154446.1">
    <property type="nucleotide sequence ID" value="NZ_CYZU01000038.1"/>
</dbReference>
<reference evidence="8 9" key="1">
    <citation type="submission" date="2015-09" db="EMBL/GenBank/DDBJ databases">
        <authorList>
            <consortium name="Pathogen Informatics"/>
        </authorList>
    </citation>
    <scope>NUCLEOTIDE SEQUENCE [LARGE SCALE GENOMIC DNA]</scope>
    <source>
        <strain evidence="8 9">2789STDY5834876</strain>
    </source>
</reference>
<dbReference type="InterPro" id="IPR020568">
    <property type="entry name" value="Ribosomal_Su5_D2-typ_SF"/>
</dbReference>
<dbReference type="Gene3D" id="3.30.1370.100">
    <property type="entry name" value="MutL, C-terminal domain, regulatory subdomain"/>
    <property type="match status" value="1"/>
</dbReference>
<dbReference type="InterPro" id="IPR038973">
    <property type="entry name" value="MutL/Mlh/Pms-like"/>
</dbReference>
<dbReference type="AlphaFoldDB" id="A0A174II29"/>
<dbReference type="Gene3D" id="3.30.230.10">
    <property type="match status" value="1"/>
</dbReference>
<dbReference type="InterPro" id="IPR014790">
    <property type="entry name" value="MutL_C"/>
</dbReference>